<dbReference type="RefSeq" id="XP_004364182.1">
    <property type="nucleotide sequence ID" value="XM_004364125.2"/>
</dbReference>
<dbReference type="PANTHER" id="PTHR46006">
    <property type="entry name" value="RHO GUANINE NUCLEOTIDE EXCHANGE FACTOR AT 64C, ISOFORM A"/>
    <property type="match status" value="1"/>
</dbReference>
<dbReference type="InterPro" id="IPR000219">
    <property type="entry name" value="DH_dom"/>
</dbReference>
<dbReference type="STRING" id="595528.A0A0D2X2D3"/>
<dbReference type="SUPFAM" id="SSF50729">
    <property type="entry name" value="PH domain-like"/>
    <property type="match status" value="1"/>
</dbReference>
<evidence type="ECO:0000256" key="1">
    <source>
        <dbReference type="ARBA" id="ARBA00004496"/>
    </source>
</evidence>
<dbReference type="GO" id="GO:0005085">
    <property type="term" value="F:guanyl-nucleotide exchange factor activity"/>
    <property type="evidence" value="ECO:0007669"/>
    <property type="project" value="InterPro"/>
</dbReference>
<dbReference type="InParanoid" id="A0A0D2X2D3"/>
<feature type="compositionally biased region" description="Low complexity" evidence="3">
    <location>
        <begin position="601"/>
        <end position="612"/>
    </location>
</feature>
<protein>
    <recommendedName>
        <fullName evidence="8">DH domain-containing protein</fullName>
    </recommendedName>
</protein>
<feature type="domain" description="DH" evidence="5">
    <location>
        <begin position="173"/>
        <end position="357"/>
    </location>
</feature>
<dbReference type="eggNOG" id="KOG4305">
    <property type="taxonomic scope" value="Eukaryota"/>
</dbReference>
<dbReference type="PANTHER" id="PTHR46006:SF8">
    <property type="entry name" value="DH DOMAIN-CONTAINING PROTEIN"/>
    <property type="match status" value="1"/>
</dbReference>
<name>A0A0D2X2D3_CAPO3</name>
<dbReference type="SMART" id="SM00325">
    <property type="entry name" value="RhoGEF"/>
    <property type="match status" value="1"/>
</dbReference>
<dbReference type="OrthoDB" id="1716625at2759"/>
<comment type="subcellular location">
    <subcellularLocation>
        <location evidence="1">Cytoplasm</location>
    </subcellularLocation>
</comment>
<keyword evidence="7" id="KW-1185">Reference proteome</keyword>
<feature type="compositionally biased region" description="Low complexity" evidence="3">
    <location>
        <begin position="575"/>
        <end position="587"/>
    </location>
</feature>
<evidence type="ECO:0000313" key="7">
    <source>
        <dbReference type="Proteomes" id="UP000008743"/>
    </source>
</evidence>
<organism evidence="6 7">
    <name type="scientific">Capsaspora owczarzaki (strain ATCC 30864)</name>
    <dbReference type="NCBI Taxonomy" id="595528"/>
    <lineage>
        <taxon>Eukaryota</taxon>
        <taxon>Filasterea</taxon>
        <taxon>Capsaspora</taxon>
    </lineage>
</organism>
<dbReference type="InterPro" id="IPR011993">
    <property type="entry name" value="PH-like_dom_sf"/>
</dbReference>
<accession>A0A0D2X2D3</accession>
<feature type="domain" description="PH" evidence="4">
    <location>
        <begin position="380"/>
        <end position="508"/>
    </location>
</feature>
<proteinExistence type="predicted"/>
<dbReference type="InterPro" id="IPR001849">
    <property type="entry name" value="PH_domain"/>
</dbReference>
<dbReference type="Gene3D" id="2.30.29.30">
    <property type="entry name" value="Pleckstrin-homology domain (PH domain)/Phosphotyrosine-binding domain (PTB)"/>
    <property type="match status" value="1"/>
</dbReference>
<dbReference type="GO" id="GO:0035025">
    <property type="term" value="P:positive regulation of Rho protein signal transduction"/>
    <property type="evidence" value="ECO:0007669"/>
    <property type="project" value="TreeGrafter"/>
</dbReference>
<evidence type="ECO:0000256" key="3">
    <source>
        <dbReference type="SAM" id="MobiDB-lite"/>
    </source>
</evidence>
<sequence length="727" mass="79901">MASPMVLRRMTAAGDENVAGTGNGSPCSPNRKRKSSEISSECPTPLAEATSKEPMTPRQIATPKSKSRLRQLFGFSPSSKKKDSSSTPEAPGTPSTPMAPVTSTPVKRTAMLVSPSPSKGPTSYKEYQKYESLRRNTPGRSSMRKEASVHKSDLWSSTVDPAFYATVPRQEAKRQEVIHEIIQSEEGYVADLTLLVNVFKKPMEKLNMVSAAELQIIFGNIEQLVSPHTEMCKLLVAARKENNLVHEIGDIFLQWFPRFRSIYGTYCGERSVAKDEVDRISKTNGNVADLLRRCIDLAQCRKLDMWSFLDEPRRRLQKYPLLLSAVLKHTPPEHPDHSKIVAAIAQTEEVIRDVDSQTGMAKLTQLNSALLFASKEQEIDLVNDSYMLVLEGGMRARDGHDLHAFLFDRMLMFTRLVTKGGVRRYAVRDVVPLVDLEVEAVENDTGRFGKSLSIRSISDLGGDGGINENVLRFHFTEGPNKKQVHRTVQVPNRHELHAWITTTRQLSDTVKQEHGAIASLHDLDAFDGDDISMDGGDYMNGHSRSRMRMDPDNDDSISISSTMSMAMGFGSSKGRSASVSRNTSSASLYSNARESVRNKTAKAAATPSTPTANGRREKPSFLKSRSSTVPTIAAPKFDVDPSHGIPLPADDDDDEPSTLSSAVSMTSINTASEMDPTLDQSVISLGGAEFDGNSSMIESVSSPSMVMYMSPTARSRILSSADDEDDV</sequence>
<feature type="compositionally biased region" description="Polar residues" evidence="3">
    <location>
        <begin position="93"/>
        <end position="106"/>
    </location>
</feature>
<feature type="region of interest" description="Disordered" evidence="3">
    <location>
        <begin position="569"/>
        <end position="660"/>
    </location>
</feature>
<dbReference type="Pfam" id="PF00621">
    <property type="entry name" value="RhoGEF"/>
    <property type="match status" value="1"/>
</dbReference>
<evidence type="ECO:0000313" key="6">
    <source>
        <dbReference type="EMBL" id="KJE92359.1"/>
    </source>
</evidence>
<dbReference type="Proteomes" id="UP000008743">
    <property type="component" value="Unassembled WGS sequence"/>
</dbReference>
<evidence type="ECO:0000259" key="4">
    <source>
        <dbReference type="PROSITE" id="PS50003"/>
    </source>
</evidence>
<reference evidence="7" key="1">
    <citation type="submission" date="2011-02" db="EMBL/GenBank/DDBJ databases">
        <title>The Genome Sequence of Capsaspora owczarzaki ATCC 30864.</title>
        <authorList>
            <person name="Russ C."/>
            <person name="Cuomo C."/>
            <person name="Burger G."/>
            <person name="Gray M.W."/>
            <person name="Holland P.W.H."/>
            <person name="King N."/>
            <person name="Lang F.B.F."/>
            <person name="Roger A.J."/>
            <person name="Ruiz-Trillo I."/>
            <person name="Young S.K."/>
            <person name="Zeng Q."/>
            <person name="Gargeya S."/>
            <person name="Alvarado L."/>
            <person name="Berlin A."/>
            <person name="Chapman S.B."/>
            <person name="Chen Z."/>
            <person name="Freedman E."/>
            <person name="Gellesch M."/>
            <person name="Goldberg J."/>
            <person name="Griggs A."/>
            <person name="Gujja S."/>
            <person name="Heilman E."/>
            <person name="Heiman D."/>
            <person name="Howarth C."/>
            <person name="Mehta T."/>
            <person name="Neiman D."/>
            <person name="Pearson M."/>
            <person name="Roberts A."/>
            <person name="Saif S."/>
            <person name="Shea T."/>
            <person name="Shenoy N."/>
            <person name="Sisk P."/>
            <person name="Stolte C."/>
            <person name="Sykes S."/>
            <person name="White J."/>
            <person name="Yandava C."/>
            <person name="Haas B."/>
            <person name="Nusbaum C."/>
            <person name="Birren B."/>
        </authorList>
    </citation>
    <scope>NUCLEOTIDE SEQUENCE</scope>
    <source>
        <strain evidence="7">ATCC 30864</strain>
    </source>
</reference>
<dbReference type="GO" id="GO:0005737">
    <property type="term" value="C:cytoplasm"/>
    <property type="evidence" value="ECO:0007669"/>
    <property type="project" value="UniProtKB-SubCell"/>
</dbReference>
<dbReference type="Gene3D" id="1.20.900.10">
    <property type="entry name" value="Dbl homology (DH) domain"/>
    <property type="match status" value="1"/>
</dbReference>
<dbReference type="EMBL" id="KE346363">
    <property type="protein sequence ID" value="KJE92359.1"/>
    <property type="molecule type" value="Genomic_DNA"/>
</dbReference>
<dbReference type="PROSITE" id="PS50003">
    <property type="entry name" value="PH_DOMAIN"/>
    <property type="match status" value="1"/>
</dbReference>
<evidence type="ECO:0000256" key="2">
    <source>
        <dbReference type="ARBA" id="ARBA00022490"/>
    </source>
</evidence>
<gene>
    <name evidence="6" type="ORF">CAOG_003343</name>
</gene>
<feature type="region of interest" description="Disordered" evidence="3">
    <location>
        <begin position="1"/>
        <end position="150"/>
    </location>
</feature>
<dbReference type="CDD" id="cd00160">
    <property type="entry name" value="RhoGEF"/>
    <property type="match status" value="1"/>
</dbReference>
<dbReference type="SUPFAM" id="SSF48065">
    <property type="entry name" value="DBL homology domain (DH-domain)"/>
    <property type="match status" value="1"/>
</dbReference>
<evidence type="ECO:0008006" key="8">
    <source>
        <dbReference type="Google" id="ProtNLM"/>
    </source>
</evidence>
<dbReference type="InterPro" id="IPR035899">
    <property type="entry name" value="DBL_dom_sf"/>
</dbReference>
<dbReference type="PROSITE" id="PS50010">
    <property type="entry name" value="DH_2"/>
    <property type="match status" value="1"/>
</dbReference>
<dbReference type="InterPro" id="IPR051480">
    <property type="entry name" value="Endocytic_GEF_Adapter"/>
</dbReference>
<dbReference type="PhylomeDB" id="A0A0D2X2D3"/>
<evidence type="ECO:0000259" key="5">
    <source>
        <dbReference type="PROSITE" id="PS50010"/>
    </source>
</evidence>
<keyword evidence="2" id="KW-0963">Cytoplasm</keyword>
<dbReference type="AlphaFoldDB" id="A0A0D2X2D3"/>